<evidence type="ECO:0008006" key="5">
    <source>
        <dbReference type="Google" id="ProtNLM"/>
    </source>
</evidence>
<feature type="chain" id="PRO_5015417527" description="P pilus assembly/Cpx signaling pathway, periplasmic inhibitor/zinc-resistance associated protein" evidence="2">
    <location>
        <begin position="29"/>
        <end position="156"/>
    </location>
</feature>
<evidence type="ECO:0000256" key="2">
    <source>
        <dbReference type="SAM" id="SignalP"/>
    </source>
</evidence>
<dbReference type="OrthoDB" id="9843061at2"/>
<evidence type="ECO:0000313" key="3">
    <source>
        <dbReference type="EMBL" id="PSB40401.1"/>
    </source>
</evidence>
<feature type="signal peptide" evidence="2">
    <location>
        <begin position="1"/>
        <end position="28"/>
    </location>
</feature>
<protein>
    <recommendedName>
        <fullName evidence="5">P pilus assembly/Cpx signaling pathway, periplasmic inhibitor/zinc-resistance associated protein</fullName>
    </recommendedName>
</protein>
<accession>A0A2T1F5Y4</accession>
<name>A0A2T1F5Y4_9CYAN</name>
<keyword evidence="4" id="KW-1185">Reference proteome</keyword>
<sequence length="156" mass="17032">MKNFTLTAALTAICSLSMVATIVTPSFAQSPTKTPATKTAPATTTPATTAPANANNAQAQAIEQLKLTKDQQEKLVKLQQTVLQKQIAVLNPTQKQQLQQAMKEGKRTNFTFTADQQTKLKAIQAEAVAQQNAILTPEQQQKLIQINKQFSTPQQR</sequence>
<proteinExistence type="predicted"/>
<evidence type="ECO:0000313" key="4">
    <source>
        <dbReference type="Proteomes" id="UP000238937"/>
    </source>
</evidence>
<dbReference type="AlphaFoldDB" id="A0A2T1F5Y4"/>
<reference evidence="3 4" key="1">
    <citation type="submission" date="2018-03" db="EMBL/GenBank/DDBJ databases">
        <title>The ancient ancestry and fast evolution of plastids.</title>
        <authorList>
            <person name="Moore K.R."/>
            <person name="Magnabosco C."/>
            <person name="Momper L."/>
            <person name="Gold D.A."/>
            <person name="Bosak T."/>
            <person name="Fournier G.P."/>
        </authorList>
    </citation>
    <scope>NUCLEOTIDE SEQUENCE [LARGE SCALE GENOMIC DNA]</scope>
    <source>
        <strain evidence="3 4">CCALA 037</strain>
    </source>
</reference>
<organism evidence="3 4">
    <name type="scientific">Chamaesiphon polymorphus CCALA 037</name>
    <dbReference type="NCBI Taxonomy" id="2107692"/>
    <lineage>
        <taxon>Bacteria</taxon>
        <taxon>Bacillati</taxon>
        <taxon>Cyanobacteriota</taxon>
        <taxon>Cyanophyceae</taxon>
        <taxon>Gomontiellales</taxon>
        <taxon>Chamaesiphonaceae</taxon>
        <taxon>Chamaesiphon</taxon>
    </lineage>
</organism>
<evidence type="ECO:0000256" key="1">
    <source>
        <dbReference type="SAM" id="MobiDB-lite"/>
    </source>
</evidence>
<dbReference type="Proteomes" id="UP000238937">
    <property type="component" value="Unassembled WGS sequence"/>
</dbReference>
<feature type="compositionally biased region" description="Low complexity" evidence="1">
    <location>
        <begin position="31"/>
        <end position="52"/>
    </location>
</feature>
<dbReference type="RefSeq" id="WP_106312976.1">
    <property type="nucleotide sequence ID" value="NZ_PVWO01000698.1"/>
</dbReference>
<feature type="region of interest" description="Disordered" evidence="1">
    <location>
        <begin position="28"/>
        <end position="52"/>
    </location>
</feature>
<comment type="caution">
    <text evidence="3">The sequence shown here is derived from an EMBL/GenBank/DDBJ whole genome shotgun (WGS) entry which is preliminary data.</text>
</comment>
<keyword evidence="2" id="KW-0732">Signal</keyword>
<gene>
    <name evidence="3" type="ORF">C7B77_28400</name>
</gene>
<dbReference type="EMBL" id="PVWO01000698">
    <property type="protein sequence ID" value="PSB40401.1"/>
    <property type="molecule type" value="Genomic_DNA"/>
</dbReference>